<dbReference type="VEuPathDB" id="AmoebaDB:EHI7A_193500"/>
<dbReference type="Proteomes" id="UP000078387">
    <property type="component" value="Unassembled WGS sequence"/>
</dbReference>
<organism evidence="2 3">
    <name type="scientific">Entamoeba histolytica</name>
    <dbReference type="NCBI Taxonomy" id="5759"/>
    <lineage>
        <taxon>Eukaryota</taxon>
        <taxon>Amoebozoa</taxon>
        <taxon>Evosea</taxon>
        <taxon>Archamoebae</taxon>
        <taxon>Mastigamoebida</taxon>
        <taxon>Entamoebidae</taxon>
        <taxon>Entamoeba</taxon>
    </lineage>
</organism>
<dbReference type="VEuPathDB" id="AmoebaDB:EHI8A_226130"/>
<feature type="transmembrane region" description="Helical" evidence="1">
    <location>
        <begin position="50"/>
        <end position="74"/>
    </location>
</feature>
<feature type="transmembrane region" description="Helical" evidence="1">
    <location>
        <begin position="9"/>
        <end position="30"/>
    </location>
</feature>
<dbReference type="AlphaFoldDB" id="A0A175JZF4"/>
<evidence type="ECO:0000313" key="3">
    <source>
        <dbReference type="Proteomes" id="UP000078387"/>
    </source>
</evidence>
<keyword evidence="1" id="KW-1133">Transmembrane helix</keyword>
<evidence type="ECO:0000256" key="1">
    <source>
        <dbReference type="SAM" id="Phobius"/>
    </source>
</evidence>
<proteinExistence type="predicted"/>
<accession>A0A175JZF4</accession>
<feature type="transmembrane region" description="Helical" evidence="1">
    <location>
        <begin position="86"/>
        <end position="106"/>
    </location>
</feature>
<evidence type="ECO:0000313" key="2">
    <source>
        <dbReference type="EMBL" id="GAT98733.1"/>
    </source>
</evidence>
<keyword evidence="1" id="KW-0812">Transmembrane</keyword>
<protein>
    <submittedName>
        <fullName evidence="2">Uncharacterized protein</fullName>
    </submittedName>
</protein>
<comment type="caution">
    <text evidence="2">The sequence shown here is derived from an EMBL/GenBank/DDBJ whole genome shotgun (WGS) entry which is preliminary data.</text>
</comment>
<name>A0A175JZF4_ENTHI</name>
<reference evidence="2 3" key="1">
    <citation type="submission" date="2016-05" db="EMBL/GenBank/DDBJ databases">
        <title>First whole genome sequencing of Entamoeba histolytica HM1:IMSS-clone-6.</title>
        <authorList>
            <person name="Mukherjee Avik.K."/>
            <person name="Izumyama S."/>
            <person name="Nakada-Tsukui K."/>
            <person name="Nozaki T."/>
        </authorList>
    </citation>
    <scope>NUCLEOTIDE SEQUENCE [LARGE SCALE GENOMIC DNA]</scope>
    <source>
        <strain evidence="2 3">HM1:IMSS clone 6</strain>
    </source>
</reference>
<dbReference type="VEuPathDB" id="AmoebaDB:EHI_066760"/>
<sequence length="139" mass="15292">MAFVINLSLFFRIWIAFMGLMIFLTGLIHLCANPFGSLHVKGIVTQGAAVVSIVALLLLLTGICTLVSPFFGFIPFPIIRKFGSAFSPYVVIPWFVVHGFVCLFMTGVFGCIVGIFCFITVIISVIGIFFSFYQSSDDE</sequence>
<dbReference type="VEuPathDB" id="AmoebaDB:EHI5A_229090"/>
<gene>
    <name evidence="2" type="ORF">CL6EHI_066760</name>
</gene>
<dbReference type="EMBL" id="BDEQ01000001">
    <property type="protein sequence ID" value="GAT98733.1"/>
    <property type="molecule type" value="Genomic_DNA"/>
</dbReference>
<feature type="transmembrane region" description="Helical" evidence="1">
    <location>
        <begin position="112"/>
        <end position="133"/>
    </location>
</feature>
<dbReference type="VEuPathDB" id="AmoebaDB:KM1_290280"/>
<keyword evidence="1" id="KW-0472">Membrane</keyword>